<dbReference type="EMBL" id="KN846961">
    <property type="protein sequence ID" value="KIW64800.1"/>
    <property type="molecule type" value="Genomic_DNA"/>
</dbReference>
<dbReference type="AlphaFoldDB" id="A0A0D2FD33"/>
<protein>
    <submittedName>
        <fullName evidence="2">Uncharacterized protein</fullName>
    </submittedName>
</protein>
<feature type="compositionally biased region" description="Basic and acidic residues" evidence="1">
    <location>
        <begin position="150"/>
        <end position="164"/>
    </location>
</feature>
<feature type="region of interest" description="Disordered" evidence="1">
    <location>
        <begin position="141"/>
        <end position="167"/>
    </location>
</feature>
<gene>
    <name evidence="2" type="ORF">PV04_09709</name>
</gene>
<feature type="region of interest" description="Disordered" evidence="1">
    <location>
        <begin position="188"/>
        <end position="213"/>
    </location>
</feature>
<dbReference type="Proteomes" id="UP000054266">
    <property type="component" value="Unassembled WGS sequence"/>
</dbReference>
<accession>A0A0D2FD33</accession>
<evidence type="ECO:0000256" key="1">
    <source>
        <dbReference type="SAM" id="MobiDB-lite"/>
    </source>
</evidence>
<evidence type="ECO:0000313" key="2">
    <source>
        <dbReference type="EMBL" id="KIW64800.1"/>
    </source>
</evidence>
<keyword evidence="3" id="KW-1185">Reference proteome</keyword>
<reference evidence="2 3" key="1">
    <citation type="submission" date="2015-01" db="EMBL/GenBank/DDBJ databases">
        <title>The Genome Sequence of Capronia semiimmersa CBS27337.</title>
        <authorList>
            <consortium name="The Broad Institute Genomics Platform"/>
            <person name="Cuomo C."/>
            <person name="de Hoog S."/>
            <person name="Gorbushina A."/>
            <person name="Stielow B."/>
            <person name="Teixiera M."/>
            <person name="Abouelleil A."/>
            <person name="Chapman S.B."/>
            <person name="Priest M."/>
            <person name="Young S.K."/>
            <person name="Wortman J."/>
            <person name="Nusbaum C."/>
            <person name="Birren B."/>
        </authorList>
    </citation>
    <scope>NUCLEOTIDE SEQUENCE [LARGE SCALE GENOMIC DNA]</scope>
    <source>
        <strain evidence="2 3">CBS 27337</strain>
    </source>
</reference>
<proteinExistence type="predicted"/>
<feature type="compositionally biased region" description="Polar residues" evidence="1">
    <location>
        <begin position="42"/>
        <end position="58"/>
    </location>
</feature>
<sequence>MAARPLLLGLTSAARAGVLSQPIRTVSRRAFQVSAVPLRPTVATSSPSQSTPFASQVPPSGAVPPQAEVFADSQHAAFLGEADSNDGHDINREIHGPLPEALDAGNAAFLGEADSDDAFEARKAVEGDRHPPLDAQHAAFLGEADSDDGFEARRAAEGDKHEPMDSTNAAFLGEADSDDAREADFDINPEKHRHRIEDTSVSGLHGQQGEQDQ</sequence>
<feature type="region of interest" description="Disordered" evidence="1">
    <location>
        <begin position="40"/>
        <end position="63"/>
    </location>
</feature>
<organism evidence="2 3">
    <name type="scientific">Phialophora macrospora</name>
    <dbReference type="NCBI Taxonomy" id="1851006"/>
    <lineage>
        <taxon>Eukaryota</taxon>
        <taxon>Fungi</taxon>
        <taxon>Dikarya</taxon>
        <taxon>Ascomycota</taxon>
        <taxon>Pezizomycotina</taxon>
        <taxon>Eurotiomycetes</taxon>
        <taxon>Chaetothyriomycetidae</taxon>
        <taxon>Chaetothyriales</taxon>
        <taxon>Herpotrichiellaceae</taxon>
        <taxon>Phialophora</taxon>
    </lineage>
</organism>
<dbReference type="HOGENOM" id="CLU_112531_0_0_1"/>
<feature type="compositionally biased region" description="Basic and acidic residues" evidence="1">
    <location>
        <begin position="188"/>
        <end position="198"/>
    </location>
</feature>
<evidence type="ECO:0000313" key="3">
    <source>
        <dbReference type="Proteomes" id="UP000054266"/>
    </source>
</evidence>
<name>A0A0D2FD33_9EURO</name>